<name>A0AA39FQN2_9HYME</name>
<keyword evidence="4 6" id="KW-1133">Transmembrane helix</keyword>
<dbReference type="Proteomes" id="UP001168990">
    <property type="component" value="Unassembled WGS sequence"/>
</dbReference>
<evidence type="ECO:0000256" key="4">
    <source>
        <dbReference type="ARBA" id="ARBA00022989"/>
    </source>
</evidence>
<evidence type="ECO:0000256" key="1">
    <source>
        <dbReference type="ARBA" id="ARBA00004457"/>
    </source>
</evidence>
<dbReference type="EMBL" id="JAQQBS010000002">
    <property type="protein sequence ID" value="KAK0174044.1"/>
    <property type="molecule type" value="Genomic_DNA"/>
</dbReference>
<comment type="similarity">
    <text evidence="2">Belongs to the ERGIC family.</text>
</comment>
<dbReference type="Pfam" id="PF13850">
    <property type="entry name" value="ERGIC_N"/>
    <property type="match status" value="1"/>
</dbReference>
<evidence type="ECO:0000259" key="7">
    <source>
        <dbReference type="Pfam" id="PF07970"/>
    </source>
</evidence>
<dbReference type="GO" id="GO:0006890">
    <property type="term" value="P:retrograde vesicle-mediated transport, Golgi to endoplasmic reticulum"/>
    <property type="evidence" value="ECO:0007669"/>
    <property type="project" value="TreeGrafter"/>
</dbReference>
<dbReference type="GO" id="GO:0033116">
    <property type="term" value="C:endoplasmic reticulum-Golgi intermediate compartment membrane"/>
    <property type="evidence" value="ECO:0007669"/>
    <property type="project" value="UniProtKB-SubCell"/>
</dbReference>
<evidence type="ECO:0000256" key="6">
    <source>
        <dbReference type="SAM" id="Phobius"/>
    </source>
</evidence>
<keyword evidence="5 6" id="KW-0472">Membrane</keyword>
<evidence type="ECO:0000256" key="3">
    <source>
        <dbReference type="ARBA" id="ARBA00022692"/>
    </source>
</evidence>
<accession>A0AA39FQN2</accession>
<dbReference type="PANTHER" id="PTHR10984:SF30">
    <property type="entry name" value="ENDOPLASMIC RETICULUM-GOLGI INTERMEDIATE COMPARTMENT PROTEIN 2"/>
    <property type="match status" value="1"/>
</dbReference>
<reference evidence="9" key="1">
    <citation type="journal article" date="2023" name="bioRxiv">
        <title>Scaffold-level genome assemblies of two parasitoid biocontrol wasps reveal the parthenogenesis mechanism and an associated novel virus.</title>
        <authorList>
            <person name="Inwood S."/>
            <person name="Skelly J."/>
            <person name="Guhlin J."/>
            <person name="Harrop T."/>
            <person name="Goldson S."/>
            <person name="Dearden P."/>
        </authorList>
    </citation>
    <scope>NUCLEOTIDE SEQUENCE</scope>
    <source>
        <strain evidence="9">Irish</strain>
        <tissue evidence="9">Whole body</tissue>
    </source>
</reference>
<dbReference type="InterPro" id="IPR012936">
    <property type="entry name" value="Erv_C"/>
</dbReference>
<comment type="subcellular location">
    <subcellularLocation>
        <location evidence="1">Endoplasmic reticulum-Golgi intermediate compartment membrane</location>
        <topology evidence="1">Multi-pass membrane protein</topology>
    </subcellularLocation>
</comment>
<comment type="caution">
    <text evidence="9">The sequence shown here is derived from an EMBL/GenBank/DDBJ whole genome shotgun (WGS) entry which is preliminary data.</text>
</comment>
<gene>
    <name evidence="9" type="ORF">PV328_007162</name>
</gene>
<protein>
    <recommendedName>
        <fullName evidence="11">Endoplasmic reticulum-Golgi intermediate compartment protein 2</fullName>
    </recommendedName>
</protein>
<feature type="transmembrane region" description="Helical" evidence="6">
    <location>
        <begin position="338"/>
        <end position="363"/>
    </location>
</feature>
<organism evidence="9 10">
    <name type="scientific">Microctonus aethiopoides</name>
    <dbReference type="NCBI Taxonomy" id="144406"/>
    <lineage>
        <taxon>Eukaryota</taxon>
        <taxon>Metazoa</taxon>
        <taxon>Ecdysozoa</taxon>
        <taxon>Arthropoda</taxon>
        <taxon>Hexapoda</taxon>
        <taxon>Insecta</taxon>
        <taxon>Pterygota</taxon>
        <taxon>Neoptera</taxon>
        <taxon>Endopterygota</taxon>
        <taxon>Hymenoptera</taxon>
        <taxon>Apocrita</taxon>
        <taxon>Ichneumonoidea</taxon>
        <taxon>Braconidae</taxon>
        <taxon>Euphorinae</taxon>
        <taxon>Microctonus</taxon>
    </lineage>
</organism>
<feature type="domain" description="Endoplasmic reticulum vesicle transporter N-terminal" evidence="8">
    <location>
        <begin position="33"/>
        <end position="119"/>
    </location>
</feature>
<dbReference type="PANTHER" id="PTHR10984">
    <property type="entry name" value="ENDOPLASMIC RETICULUM-GOLGI INTERMEDIATE COMPARTMENT PROTEIN"/>
    <property type="match status" value="1"/>
</dbReference>
<evidence type="ECO:0000313" key="9">
    <source>
        <dbReference type="EMBL" id="KAK0174044.1"/>
    </source>
</evidence>
<dbReference type="GO" id="GO:0005783">
    <property type="term" value="C:endoplasmic reticulum"/>
    <property type="evidence" value="ECO:0007669"/>
    <property type="project" value="TreeGrafter"/>
</dbReference>
<keyword evidence="3 6" id="KW-0812">Transmembrane</keyword>
<evidence type="ECO:0000259" key="8">
    <source>
        <dbReference type="Pfam" id="PF13850"/>
    </source>
</evidence>
<evidence type="ECO:0000256" key="5">
    <source>
        <dbReference type="ARBA" id="ARBA00023136"/>
    </source>
</evidence>
<proteinExistence type="inferred from homology"/>
<dbReference type="GO" id="GO:0030134">
    <property type="term" value="C:COPII-coated ER to Golgi transport vesicle"/>
    <property type="evidence" value="ECO:0007669"/>
    <property type="project" value="TreeGrafter"/>
</dbReference>
<dbReference type="Pfam" id="PF07970">
    <property type="entry name" value="COPIIcoated_ERV"/>
    <property type="match status" value="1"/>
</dbReference>
<dbReference type="InterPro" id="IPR039542">
    <property type="entry name" value="Erv_N"/>
</dbReference>
<sequence>MILTYLLIYKCFVPVPNLKCILLKRNVNIKDVTKLDAFPKIPDAYTNKSAVGGTFSFITFCIIFWMIILETRYFLDAQLYFKFQPDNEIDAKLKINIDITVAMPCSSLGADILDSTNQNLQGFDALSEEDTWWELSMNQRAHFDSLKNMNSYLREEYHAIHELLWKSQQVAYMGEMPKRTDVPDYRPDACRFYGSINVNKVAGNFHITAGKSLSLPRGHIHISAFMTSRDYNFTHRINKFSFGEESPGIVQPLDGDEKIADENMMLYQYFVEIVPTDIQTLLKTTKTYQYSVKDYQRPIDHHKGSHGIPGIFFKYDSSALKVKVTQNRDSFIQFLVKLCATVGGVFVTSGLINGIVQAFWYIISCKFFRHTDSDDGHNQSSENTITSKKIADISPLNLVDVTPASINVKLNP</sequence>
<evidence type="ECO:0000256" key="2">
    <source>
        <dbReference type="ARBA" id="ARBA00005648"/>
    </source>
</evidence>
<dbReference type="InterPro" id="IPR045888">
    <property type="entry name" value="Erv"/>
</dbReference>
<feature type="domain" description="Endoplasmic reticulum vesicle transporter C-terminal" evidence="7">
    <location>
        <begin position="186"/>
        <end position="352"/>
    </location>
</feature>
<keyword evidence="10" id="KW-1185">Reference proteome</keyword>
<dbReference type="AlphaFoldDB" id="A0AA39FQN2"/>
<reference evidence="9" key="2">
    <citation type="submission" date="2023-03" db="EMBL/GenBank/DDBJ databases">
        <authorList>
            <person name="Inwood S.N."/>
            <person name="Skelly J.G."/>
            <person name="Guhlin J."/>
            <person name="Harrop T.W.R."/>
            <person name="Goldson S.G."/>
            <person name="Dearden P.K."/>
        </authorList>
    </citation>
    <scope>NUCLEOTIDE SEQUENCE</scope>
    <source>
        <strain evidence="9">Irish</strain>
        <tissue evidence="9">Whole body</tissue>
    </source>
</reference>
<evidence type="ECO:0008006" key="11">
    <source>
        <dbReference type="Google" id="ProtNLM"/>
    </source>
</evidence>
<evidence type="ECO:0000313" key="10">
    <source>
        <dbReference type="Proteomes" id="UP001168990"/>
    </source>
</evidence>
<feature type="transmembrane region" description="Helical" evidence="6">
    <location>
        <begin position="50"/>
        <end position="69"/>
    </location>
</feature>
<dbReference type="GO" id="GO:0006888">
    <property type="term" value="P:endoplasmic reticulum to Golgi vesicle-mediated transport"/>
    <property type="evidence" value="ECO:0007669"/>
    <property type="project" value="TreeGrafter"/>
</dbReference>